<gene>
    <name evidence="2" type="ORF">J4H91_11385</name>
</gene>
<organism evidence="2 3">
    <name type="scientific">Leucobacter ruminantium</name>
    <dbReference type="NCBI Taxonomy" id="1289170"/>
    <lineage>
        <taxon>Bacteria</taxon>
        <taxon>Bacillati</taxon>
        <taxon>Actinomycetota</taxon>
        <taxon>Actinomycetes</taxon>
        <taxon>Micrococcales</taxon>
        <taxon>Microbacteriaceae</taxon>
        <taxon>Leucobacter</taxon>
    </lineage>
</organism>
<dbReference type="EMBL" id="JAGDYL010000020">
    <property type="protein sequence ID" value="MBO1805913.1"/>
    <property type="molecule type" value="Genomic_DNA"/>
</dbReference>
<feature type="compositionally biased region" description="Basic and acidic residues" evidence="1">
    <location>
        <begin position="29"/>
        <end position="40"/>
    </location>
</feature>
<comment type="caution">
    <text evidence="2">The sequence shown here is derived from an EMBL/GenBank/DDBJ whole genome shotgun (WGS) entry which is preliminary data.</text>
</comment>
<evidence type="ECO:0000256" key="1">
    <source>
        <dbReference type="SAM" id="MobiDB-lite"/>
    </source>
</evidence>
<dbReference type="Proteomes" id="UP000664398">
    <property type="component" value="Unassembled WGS sequence"/>
</dbReference>
<reference evidence="2" key="1">
    <citation type="submission" date="2021-03" db="EMBL/GenBank/DDBJ databases">
        <title>Leucobacter chromiisoli sp. nov., isolated from chromium-containing soil of chemical plant.</title>
        <authorList>
            <person name="Xu Z."/>
        </authorList>
    </citation>
    <scope>NUCLEOTIDE SEQUENCE</scope>
    <source>
        <strain evidence="2">A2</strain>
    </source>
</reference>
<evidence type="ECO:0000313" key="3">
    <source>
        <dbReference type="Proteomes" id="UP000664398"/>
    </source>
</evidence>
<dbReference type="RefSeq" id="WP_208046385.1">
    <property type="nucleotide sequence ID" value="NZ_JAGDYL010000020.1"/>
</dbReference>
<sequence length="82" mass="9297">MSTNSRYGSIARAQKLAREAIRTASPRRSINEPRRDRTPTEDAEVAWLEATHCERSRRDDHGHMIPARATVCLYCGIDAMNV</sequence>
<protein>
    <submittedName>
        <fullName evidence="2">Uncharacterized protein</fullName>
    </submittedName>
</protein>
<keyword evidence="3" id="KW-1185">Reference proteome</keyword>
<accession>A0A939RYP8</accession>
<proteinExistence type="predicted"/>
<evidence type="ECO:0000313" key="2">
    <source>
        <dbReference type="EMBL" id="MBO1805913.1"/>
    </source>
</evidence>
<name>A0A939RYP8_9MICO</name>
<feature type="region of interest" description="Disordered" evidence="1">
    <location>
        <begin position="17"/>
        <end position="42"/>
    </location>
</feature>
<dbReference type="AlphaFoldDB" id="A0A939RYP8"/>